<evidence type="ECO:0000256" key="6">
    <source>
        <dbReference type="ARBA" id="ARBA00023136"/>
    </source>
</evidence>
<dbReference type="OrthoDB" id="416618at2759"/>
<feature type="transmembrane region" description="Helical" evidence="8">
    <location>
        <begin position="161"/>
        <end position="183"/>
    </location>
</feature>
<reference evidence="9" key="1">
    <citation type="submission" date="2020-06" db="EMBL/GenBank/DDBJ databases">
        <title>Draft genome of Bugula neritina, a colonial animal packing powerful symbionts and potential medicines.</title>
        <authorList>
            <person name="Rayko M."/>
        </authorList>
    </citation>
    <scope>NUCLEOTIDE SEQUENCE [LARGE SCALE GENOMIC DNA]</scope>
    <source>
        <strain evidence="9">Kwan_BN1</strain>
    </source>
</reference>
<protein>
    <submittedName>
        <fullName evidence="9">SIDT1</fullName>
    </submittedName>
</protein>
<keyword evidence="10" id="KW-1185">Reference proteome</keyword>
<evidence type="ECO:0000256" key="3">
    <source>
        <dbReference type="ARBA" id="ARBA00022692"/>
    </source>
</evidence>
<dbReference type="EMBL" id="VXIV02001533">
    <property type="protein sequence ID" value="KAF6032165.1"/>
    <property type="molecule type" value="Genomic_DNA"/>
</dbReference>
<keyword evidence="5 8" id="KW-1133">Transmembrane helix</keyword>
<evidence type="ECO:0000256" key="8">
    <source>
        <dbReference type="SAM" id="Phobius"/>
    </source>
</evidence>
<organism evidence="9 10">
    <name type="scientific">Bugula neritina</name>
    <name type="common">Brown bryozoan</name>
    <name type="synonym">Sertularia neritina</name>
    <dbReference type="NCBI Taxonomy" id="10212"/>
    <lineage>
        <taxon>Eukaryota</taxon>
        <taxon>Metazoa</taxon>
        <taxon>Spiralia</taxon>
        <taxon>Lophotrochozoa</taxon>
        <taxon>Bryozoa</taxon>
        <taxon>Gymnolaemata</taxon>
        <taxon>Cheilostomatida</taxon>
        <taxon>Flustrina</taxon>
        <taxon>Buguloidea</taxon>
        <taxon>Bugulidae</taxon>
        <taxon>Bugula</taxon>
    </lineage>
</organism>
<comment type="subcellular location">
    <subcellularLocation>
        <location evidence="1">Membrane</location>
        <topology evidence="1">Multi-pass membrane protein</topology>
    </subcellularLocation>
</comment>
<dbReference type="PANTHER" id="PTHR12185">
    <property type="entry name" value="SID1 TRANSMEMBRANE FAMILY MEMEBER"/>
    <property type="match status" value="1"/>
</dbReference>
<dbReference type="GO" id="GO:0051033">
    <property type="term" value="F:RNA transmembrane transporter activity"/>
    <property type="evidence" value="ECO:0007669"/>
    <property type="project" value="TreeGrafter"/>
</dbReference>
<dbReference type="PANTHER" id="PTHR12185:SF14">
    <property type="entry name" value="CHOLESTEROL UPTAKE PROTEIN 1"/>
    <property type="match status" value="1"/>
</dbReference>
<comment type="caution">
    <text evidence="9">The sequence shown here is derived from an EMBL/GenBank/DDBJ whole genome shotgun (WGS) entry which is preliminary data.</text>
</comment>
<dbReference type="Pfam" id="PF13965">
    <property type="entry name" value="SID-1_RNA_chan"/>
    <property type="match status" value="2"/>
</dbReference>
<dbReference type="GO" id="GO:0005764">
    <property type="term" value="C:lysosome"/>
    <property type="evidence" value="ECO:0007669"/>
    <property type="project" value="TreeGrafter"/>
</dbReference>
<evidence type="ECO:0000256" key="7">
    <source>
        <dbReference type="ARBA" id="ARBA00023180"/>
    </source>
</evidence>
<dbReference type="GO" id="GO:0003725">
    <property type="term" value="F:double-stranded RNA binding"/>
    <property type="evidence" value="ECO:0007669"/>
    <property type="project" value="TreeGrafter"/>
</dbReference>
<keyword evidence="7" id="KW-0325">Glycoprotein</keyword>
<dbReference type="Proteomes" id="UP000593567">
    <property type="component" value="Unassembled WGS sequence"/>
</dbReference>
<dbReference type="AlphaFoldDB" id="A0A7J7K1Z1"/>
<feature type="transmembrane region" description="Helical" evidence="8">
    <location>
        <begin position="77"/>
        <end position="96"/>
    </location>
</feature>
<evidence type="ECO:0000256" key="4">
    <source>
        <dbReference type="ARBA" id="ARBA00022729"/>
    </source>
</evidence>
<accession>A0A7J7K1Z1</accession>
<feature type="transmembrane region" description="Helical" evidence="8">
    <location>
        <begin position="101"/>
        <end position="123"/>
    </location>
</feature>
<dbReference type="InterPro" id="IPR025958">
    <property type="entry name" value="SID1_TM_fam"/>
</dbReference>
<feature type="transmembrane region" description="Helical" evidence="8">
    <location>
        <begin position="245"/>
        <end position="266"/>
    </location>
</feature>
<keyword evidence="3 8" id="KW-0812">Transmembrane</keyword>
<evidence type="ECO:0000256" key="5">
    <source>
        <dbReference type="ARBA" id="ARBA00022989"/>
    </source>
</evidence>
<keyword evidence="6 8" id="KW-0472">Membrane</keyword>
<evidence type="ECO:0000256" key="1">
    <source>
        <dbReference type="ARBA" id="ARBA00004141"/>
    </source>
</evidence>
<name>A0A7J7K1Z1_BUGNE</name>
<gene>
    <name evidence="9" type="ORF">EB796_009560</name>
</gene>
<evidence type="ECO:0000313" key="10">
    <source>
        <dbReference type="Proteomes" id="UP000593567"/>
    </source>
</evidence>
<comment type="similarity">
    <text evidence="2">Belongs to the SID1 family.</text>
</comment>
<evidence type="ECO:0000256" key="2">
    <source>
        <dbReference type="ARBA" id="ARBA00006618"/>
    </source>
</evidence>
<dbReference type="GO" id="GO:0005886">
    <property type="term" value="C:plasma membrane"/>
    <property type="evidence" value="ECO:0007669"/>
    <property type="project" value="TreeGrafter"/>
</dbReference>
<evidence type="ECO:0000313" key="9">
    <source>
        <dbReference type="EMBL" id="KAF6032165.1"/>
    </source>
</evidence>
<sequence>MNKPEEERERLGIPQHVGIFYAMGLALFVEGIMSGCYHVCPSYNNFQFDTAFMYILGGLLTLRLFQSRHPDIITNAHTAFISLAIIIIIAVVGVLFNSPVFWYVFTFFYLLSVIYLSIKIYYVGQFKFDKALMQSIKHHIVSVRSDERKGLYGVITKPADFATFMLKIMGINFGLYIGFYIVMKIVHKECPVRQVYLFLFPSLILWAFAIWYFTHNLTDWQKTPAQSRNLNAPCIVLDFFDGHDIWHFLSAGAMFCSFLVSIRMVVAGDGNWHRFQFHCTHV</sequence>
<feature type="transmembrane region" description="Helical" evidence="8">
    <location>
        <begin position="195"/>
        <end position="214"/>
    </location>
</feature>
<feature type="transmembrane region" description="Helical" evidence="8">
    <location>
        <begin position="20"/>
        <end position="39"/>
    </location>
</feature>
<keyword evidence="4" id="KW-0732">Signal</keyword>
<proteinExistence type="inferred from homology"/>